<proteinExistence type="predicted"/>
<dbReference type="AlphaFoldDB" id="A0A7S4QR71"/>
<evidence type="ECO:0000313" key="1">
    <source>
        <dbReference type="EMBL" id="CAE4591423.1"/>
    </source>
</evidence>
<name>A0A7S4QR71_9STRA</name>
<reference evidence="1" key="1">
    <citation type="submission" date="2021-01" db="EMBL/GenBank/DDBJ databases">
        <authorList>
            <person name="Corre E."/>
            <person name="Pelletier E."/>
            <person name="Niang G."/>
            <person name="Scheremetjew M."/>
            <person name="Finn R."/>
            <person name="Kale V."/>
            <person name="Holt S."/>
            <person name="Cochrane G."/>
            <person name="Meng A."/>
            <person name="Brown T."/>
            <person name="Cohen L."/>
        </authorList>
    </citation>
    <scope>NUCLEOTIDE SEQUENCE</scope>
    <source>
        <strain evidence="1">GSO104</strain>
    </source>
</reference>
<organism evidence="1">
    <name type="scientific">Ditylum brightwellii</name>
    <dbReference type="NCBI Taxonomy" id="49249"/>
    <lineage>
        <taxon>Eukaryota</taxon>
        <taxon>Sar</taxon>
        <taxon>Stramenopiles</taxon>
        <taxon>Ochrophyta</taxon>
        <taxon>Bacillariophyta</taxon>
        <taxon>Mediophyceae</taxon>
        <taxon>Lithodesmiophycidae</taxon>
        <taxon>Lithodesmiales</taxon>
        <taxon>Lithodesmiaceae</taxon>
        <taxon>Ditylum</taxon>
    </lineage>
</organism>
<accession>A0A7S4QR71</accession>
<gene>
    <name evidence="1" type="ORF">DBRI00130_LOCUS6678</name>
</gene>
<dbReference type="EMBL" id="HBNS01008233">
    <property type="protein sequence ID" value="CAE4591423.1"/>
    <property type="molecule type" value="Transcribed_RNA"/>
</dbReference>
<sequence>MTNQSWKRLRKGALFRQPAKIEITMLFTRASFAIVLLASSASLTRAQAQTQTCIPSSDVFFLHWVDNCSYTEFLERLHDEMLKETPDCSHSATVELELLLGVSAAEAEALITNECQNKLDAQLTMSWKDVTQKAANGEPIFDQIYFNGGGIWNEQYQTSVENRVPYIPGEPSHVLAYDASRVDDVYESYAEEMKIEFPDGVVKNFDNCPLRAAMCCWVSDRQANDNNGNCATPYDTNCVNADPGDNTDLCYVDMERNPEAAGVDGGFAIYPGDNNNGEGAVHCHGMAWTNDPRSPESRYKGNNIFFVSMYDHLYTRGYVRNVPGAPMCGCIDTMPVVSRSDCTQVDVTELWVATYTPATETTQASFELDLDPENGIQIEFNACQGVNNNNDLEDYYNRLVRDKEASVRELADVKKTLVGRSGGCNPKIDDFVASMGFGRTEA</sequence>
<protein>
    <submittedName>
        <fullName evidence="1">Uncharacterized protein</fullName>
    </submittedName>
</protein>